<evidence type="ECO:0000259" key="3">
    <source>
        <dbReference type="PROSITE" id="PS50097"/>
    </source>
</evidence>
<dbReference type="PANTHER" id="PTHR26379">
    <property type="entry name" value="BTB/POZ AND MATH DOMAIN-CONTAINING PROTEIN 1"/>
    <property type="match status" value="1"/>
</dbReference>
<evidence type="ECO:0000313" key="5">
    <source>
        <dbReference type="EMBL" id="BAT03681.1"/>
    </source>
</evidence>
<dbReference type="InterPro" id="IPR008974">
    <property type="entry name" value="TRAF-like"/>
</dbReference>
<proteinExistence type="predicted"/>
<dbReference type="Gene3D" id="3.30.710.10">
    <property type="entry name" value="Potassium Channel Kv1.1, Chain A"/>
    <property type="match status" value="1"/>
</dbReference>
<keyword evidence="6" id="KW-1185">Reference proteome</keyword>
<sequence length="361" mass="39859">MVISSIGHSQQARSDSEMASSRPISESTITRSTCATRTARATHQFEIVGYSLKRCLAAGEFVRSSAFAACGYRWSVRVYPGGFGPAHREFVSVFVKMMTNRGKAAARFDLRLIDRATGLPRSVFRAAQPVVFDYSVKHKKCKGKRGTRAFMRRRDLESSAFVRDDRLIVECVIDVVVANGGDDDTAAAASPLAGVPAPDLSRHLGELLERADGVGADVTFDVRGQPFAAHRIVLAMRSPVFMASLYGSMREHRAPRIAVDDMEPEVFDALLRFVYSDTLALPGDLGEGEYKEMVRQLLEAADRYAMDRLRVICELILSRSLDAKTVAATLAMADQHSTTATRSRMFVFSSWPLGWMTTIND</sequence>
<dbReference type="Gramene" id="Os08t0128900-00">
    <property type="protein sequence ID" value="Os08t0128900-00"/>
    <property type="gene ID" value="Os08g0128900"/>
</dbReference>
<dbReference type="Proteomes" id="UP000059680">
    <property type="component" value="Chromosome 8"/>
</dbReference>
<evidence type="ECO:0000256" key="1">
    <source>
        <dbReference type="ARBA" id="ARBA00004906"/>
    </source>
</evidence>
<reference evidence="5 6" key="3">
    <citation type="journal article" date="2013" name="Rice">
        <title>Improvement of the Oryza sativa Nipponbare reference genome using next generation sequence and optical map data.</title>
        <authorList>
            <person name="Kawahara Y."/>
            <person name="de la Bastide M."/>
            <person name="Hamilton J.P."/>
            <person name="Kanamori H."/>
            <person name="McCombie W.R."/>
            <person name="Ouyang S."/>
            <person name="Schwartz D.C."/>
            <person name="Tanaka T."/>
            <person name="Wu J."/>
            <person name="Zhou S."/>
            <person name="Childs K.L."/>
            <person name="Davidson R.M."/>
            <person name="Lin H."/>
            <person name="Quesada-Ocampo L."/>
            <person name="Vaillancourt B."/>
            <person name="Sakai H."/>
            <person name="Lee S.S."/>
            <person name="Kim J."/>
            <person name="Numa H."/>
            <person name="Itoh T."/>
            <person name="Buell C.R."/>
            <person name="Matsumoto T."/>
        </authorList>
    </citation>
    <scope>NUCLEOTIDE SEQUENCE [LARGE SCALE GENOMIC DNA]</scope>
    <source>
        <strain evidence="6">cv. Nipponbare</strain>
    </source>
</reference>
<dbReference type="SMR" id="A0A0P0XBI2"/>
<reference evidence="5 6" key="2">
    <citation type="journal article" date="2013" name="Plant Cell Physiol.">
        <title>Rice Annotation Project Database (RAP-DB): an integrative and interactive database for rice genomics.</title>
        <authorList>
            <person name="Sakai H."/>
            <person name="Lee S.S."/>
            <person name="Tanaka T."/>
            <person name="Numa H."/>
            <person name="Kim J."/>
            <person name="Kawahara Y."/>
            <person name="Wakimoto H."/>
            <person name="Yang C.C."/>
            <person name="Iwamoto M."/>
            <person name="Abe T."/>
            <person name="Yamada Y."/>
            <person name="Muto A."/>
            <person name="Inokuchi H."/>
            <person name="Ikemura T."/>
            <person name="Matsumoto T."/>
            <person name="Sasaki T."/>
            <person name="Itoh T."/>
        </authorList>
    </citation>
    <scope>NUCLEOTIDE SEQUENCE [LARGE SCALE GENOMIC DNA]</scope>
    <source>
        <strain evidence="6">cv. Nipponbare</strain>
    </source>
</reference>
<dbReference type="CDD" id="cd00121">
    <property type="entry name" value="MATH"/>
    <property type="match status" value="1"/>
</dbReference>
<dbReference type="Pfam" id="PF22486">
    <property type="entry name" value="MATH_2"/>
    <property type="match status" value="1"/>
</dbReference>
<dbReference type="InParanoid" id="A0A0P0XBI2"/>
<feature type="compositionally biased region" description="Polar residues" evidence="2">
    <location>
        <begin position="1"/>
        <end position="27"/>
    </location>
</feature>
<feature type="domain" description="MATH" evidence="4">
    <location>
        <begin position="40"/>
        <end position="173"/>
    </location>
</feature>
<protein>
    <submittedName>
        <fullName evidence="5">Os08g0128900 protein</fullName>
    </submittedName>
</protein>
<dbReference type="InterPro" id="IPR011333">
    <property type="entry name" value="SKP1/BTB/POZ_sf"/>
</dbReference>
<dbReference type="eggNOG" id="KOG1987">
    <property type="taxonomic scope" value="Eukaryota"/>
</dbReference>
<dbReference type="STRING" id="39947.A0A0P0XBI2"/>
<dbReference type="Gene3D" id="2.60.210.10">
    <property type="entry name" value="Apoptosis, Tumor Necrosis Factor Receptor Associated Protein 2, Chain A"/>
    <property type="match status" value="1"/>
</dbReference>
<dbReference type="FunCoup" id="A0A0P0XBI2">
    <property type="interactions" value="490"/>
</dbReference>
<dbReference type="PROSITE" id="PS50144">
    <property type="entry name" value="MATH"/>
    <property type="match status" value="1"/>
</dbReference>
<gene>
    <name evidence="5" type="ordered locus">Os08g0128900</name>
    <name evidence="5" type="ORF">OSNPB_080128900</name>
</gene>
<feature type="region of interest" description="Disordered" evidence="2">
    <location>
        <begin position="1"/>
        <end position="30"/>
    </location>
</feature>
<dbReference type="EMBL" id="AP014964">
    <property type="protein sequence ID" value="BAT03681.1"/>
    <property type="molecule type" value="Genomic_DNA"/>
</dbReference>
<evidence type="ECO:0000259" key="4">
    <source>
        <dbReference type="PROSITE" id="PS50144"/>
    </source>
</evidence>
<dbReference type="InterPro" id="IPR045005">
    <property type="entry name" value="BPM1-6"/>
</dbReference>
<name>A0A0P0XBI2_ORYSJ</name>
<dbReference type="PROSITE" id="PS50097">
    <property type="entry name" value="BTB"/>
    <property type="match status" value="1"/>
</dbReference>
<feature type="domain" description="BTB" evidence="3">
    <location>
        <begin position="216"/>
        <end position="283"/>
    </location>
</feature>
<dbReference type="Pfam" id="PF00651">
    <property type="entry name" value="BTB"/>
    <property type="match status" value="1"/>
</dbReference>
<evidence type="ECO:0000313" key="6">
    <source>
        <dbReference type="Proteomes" id="UP000059680"/>
    </source>
</evidence>
<dbReference type="SMART" id="SM00225">
    <property type="entry name" value="BTB"/>
    <property type="match status" value="1"/>
</dbReference>
<comment type="pathway">
    <text evidence="1">Protein modification; protein ubiquitination.</text>
</comment>
<accession>A0A0P0XBI2</accession>
<dbReference type="OMA" id="ARAFMPR"/>
<dbReference type="SUPFAM" id="SSF49599">
    <property type="entry name" value="TRAF domain-like"/>
    <property type="match status" value="1"/>
</dbReference>
<organism evidence="5 6">
    <name type="scientific">Oryza sativa subsp. japonica</name>
    <name type="common">Rice</name>
    <dbReference type="NCBI Taxonomy" id="39947"/>
    <lineage>
        <taxon>Eukaryota</taxon>
        <taxon>Viridiplantae</taxon>
        <taxon>Streptophyta</taxon>
        <taxon>Embryophyta</taxon>
        <taxon>Tracheophyta</taxon>
        <taxon>Spermatophyta</taxon>
        <taxon>Magnoliopsida</taxon>
        <taxon>Liliopsida</taxon>
        <taxon>Poales</taxon>
        <taxon>Poaceae</taxon>
        <taxon>BOP clade</taxon>
        <taxon>Oryzoideae</taxon>
        <taxon>Oryzeae</taxon>
        <taxon>Oryzinae</taxon>
        <taxon>Oryza</taxon>
        <taxon>Oryza sativa</taxon>
    </lineage>
</organism>
<dbReference type="AlphaFoldDB" id="A0A0P0XBI2"/>
<dbReference type="PaxDb" id="39947-A0A0P0XBI2"/>
<dbReference type="PANTHER" id="PTHR26379:SF332">
    <property type="entry name" value="OS08G0128900 PROTEIN"/>
    <property type="match status" value="1"/>
</dbReference>
<reference evidence="6" key="1">
    <citation type="journal article" date="2005" name="Nature">
        <title>The map-based sequence of the rice genome.</title>
        <authorList>
            <consortium name="International rice genome sequencing project (IRGSP)"/>
            <person name="Matsumoto T."/>
            <person name="Wu J."/>
            <person name="Kanamori H."/>
            <person name="Katayose Y."/>
            <person name="Fujisawa M."/>
            <person name="Namiki N."/>
            <person name="Mizuno H."/>
            <person name="Yamamoto K."/>
            <person name="Antonio B.A."/>
            <person name="Baba T."/>
            <person name="Sakata K."/>
            <person name="Nagamura Y."/>
            <person name="Aoki H."/>
            <person name="Arikawa K."/>
            <person name="Arita K."/>
            <person name="Bito T."/>
            <person name="Chiden Y."/>
            <person name="Fujitsuka N."/>
            <person name="Fukunaka R."/>
            <person name="Hamada M."/>
            <person name="Harada C."/>
            <person name="Hayashi A."/>
            <person name="Hijishita S."/>
            <person name="Honda M."/>
            <person name="Hosokawa S."/>
            <person name="Ichikawa Y."/>
            <person name="Idonuma A."/>
            <person name="Iijima M."/>
            <person name="Ikeda M."/>
            <person name="Ikeno M."/>
            <person name="Ito K."/>
            <person name="Ito S."/>
            <person name="Ito T."/>
            <person name="Ito Y."/>
            <person name="Ito Y."/>
            <person name="Iwabuchi A."/>
            <person name="Kamiya K."/>
            <person name="Karasawa W."/>
            <person name="Kurita K."/>
            <person name="Katagiri S."/>
            <person name="Kikuta A."/>
            <person name="Kobayashi H."/>
            <person name="Kobayashi N."/>
            <person name="Machita K."/>
            <person name="Maehara T."/>
            <person name="Masukawa M."/>
            <person name="Mizubayashi T."/>
            <person name="Mukai Y."/>
            <person name="Nagasaki H."/>
            <person name="Nagata Y."/>
            <person name="Naito S."/>
            <person name="Nakashima M."/>
            <person name="Nakama Y."/>
            <person name="Nakamichi Y."/>
            <person name="Nakamura M."/>
            <person name="Meguro A."/>
            <person name="Negishi M."/>
            <person name="Ohta I."/>
            <person name="Ohta T."/>
            <person name="Okamoto M."/>
            <person name="Ono N."/>
            <person name="Saji S."/>
            <person name="Sakaguchi M."/>
            <person name="Sakai K."/>
            <person name="Shibata M."/>
            <person name="Shimokawa T."/>
            <person name="Song J."/>
            <person name="Takazaki Y."/>
            <person name="Terasawa K."/>
            <person name="Tsugane M."/>
            <person name="Tsuji K."/>
            <person name="Ueda S."/>
            <person name="Waki K."/>
            <person name="Yamagata H."/>
            <person name="Yamamoto M."/>
            <person name="Yamamoto S."/>
            <person name="Yamane H."/>
            <person name="Yoshiki S."/>
            <person name="Yoshihara R."/>
            <person name="Yukawa K."/>
            <person name="Zhong H."/>
            <person name="Yano M."/>
            <person name="Yuan Q."/>
            <person name="Ouyang S."/>
            <person name="Liu J."/>
            <person name="Jones K.M."/>
            <person name="Gansberger K."/>
            <person name="Moffat K."/>
            <person name="Hill J."/>
            <person name="Bera J."/>
            <person name="Fadrosh D."/>
            <person name="Jin S."/>
            <person name="Johri S."/>
            <person name="Kim M."/>
            <person name="Overton L."/>
            <person name="Reardon M."/>
            <person name="Tsitrin T."/>
            <person name="Vuong H."/>
            <person name="Weaver B."/>
            <person name="Ciecko A."/>
            <person name="Tallon L."/>
            <person name="Jackson J."/>
            <person name="Pai G."/>
            <person name="Aken S.V."/>
            <person name="Utterback T."/>
            <person name="Reidmuller S."/>
            <person name="Feldblyum T."/>
            <person name="Hsiao J."/>
            <person name="Zismann V."/>
            <person name="Iobst S."/>
            <person name="de Vazeille A.R."/>
            <person name="Buell C.R."/>
            <person name="Ying K."/>
            <person name="Li Y."/>
            <person name="Lu T."/>
            <person name="Huang Y."/>
            <person name="Zhao Q."/>
            <person name="Feng Q."/>
            <person name="Zhang L."/>
            <person name="Zhu J."/>
            <person name="Weng Q."/>
            <person name="Mu J."/>
            <person name="Lu Y."/>
            <person name="Fan D."/>
            <person name="Liu Y."/>
            <person name="Guan J."/>
            <person name="Zhang Y."/>
            <person name="Yu S."/>
            <person name="Liu X."/>
            <person name="Zhang Y."/>
            <person name="Hong G."/>
            <person name="Han B."/>
            <person name="Choisne N."/>
            <person name="Demange N."/>
            <person name="Orjeda G."/>
            <person name="Samain S."/>
            <person name="Cattolico L."/>
            <person name="Pelletier E."/>
            <person name="Couloux A."/>
            <person name="Segurens B."/>
            <person name="Wincker P."/>
            <person name="D'Hont A."/>
            <person name="Scarpelli C."/>
            <person name="Weissenbach J."/>
            <person name="Salanoubat M."/>
            <person name="Quetier F."/>
            <person name="Yu Y."/>
            <person name="Kim H.R."/>
            <person name="Rambo T."/>
            <person name="Currie J."/>
            <person name="Collura K."/>
            <person name="Luo M."/>
            <person name="Yang T."/>
            <person name="Ammiraju J.S.S."/>
            <person name="Engler F."/>
            <person name="Soderlund C."/>
            <person name="Wing R.A."/>
            <person name="Palmer L.E."/>
            <person name="de la Bastide M."/>
            <person name="Spiegel L."/>
            <person name="Nascimento L."/>
            <person name="Zutavern T."/>
            <person name="O'Shaughnessy A."/>
            <person name="Dike S."/>
            <person name="Dedhia N."/>
            <person name="Preston R."/>
            <person name="Balija V."/>
            <person name="McCombie W.R."/>
            <person name="Chow T."/>
            <person name="Chen H."/>
            <person name="Chung M."/>
            <person name="Chen C."/>
            <person name="Shaw J."/>
            <person name="Wu H."/>
            <person name="Hsiao K."/>
            <person name="Chao Y."/>
            <person name="Chu M."/>
            <person name="Cheng C."/>
            <person name="Hour A."/>
            <person name="Lee P."/>
            <person name="Lin S."/>
            <person name="Lin Y."/>
            <person name="Liou J."/>
            <person name="Liu S."/>
            <person name="Hsing Y."/>
            <person name="Raghuvanshi S."/>
            <person name="Mohanty A."/>
            <person name="Bharti A.K."/>
            <person name="Gaur A."/>
            <person name="Gupta V."/>
            <person name="Kumar D."/>
            <person name="Ravi V."/>
            <person name="Vij S."/>
            <person name="Kapur A."/>
            <person name="Khurana P."/>
            <person name="Khurana P."/>
            <person name="Khurana J.P."/>
            <person name="Tyagi A.K."/>
            <person name="Gaikwad K."/>
            <person name="Singh A."/>
            <person name="Dalal V."/>
            <person name="Srivastava S."/>
            <person name="Dixit A."/>
            <person name="Pal A.K."/>
            <person name="Ghazi I.A."/>
            <person name="Yadav M."/>
            <person name="Pandit A."/>
            <person name="Bhargava A."/>
            <person name="Sureshbabu K."/>
            <person name="Batra K."/>
            <person name="Sharma T.R."/>
            <person name="Mohapatra T."/>
            <person name="Singh N.K."/>
            <person name="Messing J."/>
            <person name="Nelson A.B."/>
            <person name="Fuks G."/>
            <person name="Kavchok S."/>
            <person name="Keizer G."/>
            <person name="Linton E."/>
            <person name="Llaca V."/>
            <person name="Song R."/>
            <person name="Tanyolac B."/>
            <person name="Young S."/>
            <person name="Ho-Il K."/>
            <person name="Hahn J.H."/>
            <person name="Sangsakoo G."/>
            <person name="Vanavichit A."/>
            <person name="de Mattos Luiz.A.T."/>
            <person name="Zimmer P.D."/>
            <person name="Malone G."/>
            <person name="Dellagostin O."/>
            <person name="de Oliveira A.C."/>
            <person name="Bevan M."/>
            <person name="Bancroft I."/>
            <person name="Minx P."/>
            <person name="Cordum H."/>
            <person name="Wilson R."/>
            <person name="Cheng Z."/>
            <person name="Jin W."/>
            <person name="Jiang J."/>
            <person name="Leong S.A."/>
            <person name="Iwama H."/>
            <person name="Gojobori T."/>
            <person name="Itoh T."/>
            <person name="Niimura Y."/>
            <person name="Fujii Y."/>
            <person name="Habara T."/>
            <person name="Sakai H."/>
            <person name="Sato Y."/>
            <person name="Wilson G."/>
            <person name="Kumar K."/>
            <person name="McCouch S."/>
            <person name="Juretic N."/>
            <person name="Hoen D."/>
            <person name="Wright S."/>
            <person name="Bruskiewich R."/>
            <person name="Bureau T."/>
            <person name="Miyao A."/>
            <person name="Hirochika H."/>
            <person name="Nishikawa T."/>
            <person name="Kadowaki K."/>
            <person name="Sugiura M."/>
            <person name="Burr B."/>
            <person name="Sasaki T."/>
        </authorList>
    </citation>
    <scope>NUCLEOTIDE SEQUENCE [LARGE SCALE GENOMIC DNA]</scope>
    <source>
        <strain evidence="6">cv. Nipponbare</strain>
    </source>
</reference>
<dbReference type="InterPro" id="IPR000210">
    <property type="entry name" value="BTB/POZ_dom"/>
</dbReference>
<dbReference type="GO" id="GO:0016567">
    <property type="term" value="P:protein ubiquitination"/>
    <property type="evidence" value="ECO:0007669"/>
    <property type="project" value="InterPro"/>
</dbReference>
<dbReference type="SUPFAM" id="SSF54695">
    <property type="entry name" value="POZ domain"/>
    <property type="match status" value="1"/>
</dbReference>
<evidence type="ECO:0000256" key="2">
    <source>
        <dbReference type="SAM" id="MobiDB-lite"/>
    </source>
</evidence>
<dbReference type="InterPro" id="IPR002083">
    <property type="entry name" value="MATH/TRAF_dom"/>
</dbReference>